<accession>A0A078B4L6</accession>
<proteinExistence type="predicted"/>
<gene>
    <name evidence="4" type="primary">Contig909.g1001</name>
    <name evidence="4" type="ORF">STYLEM_18347</name>
</gene>
<dbReference type="Proteomes" id="UP000039865">
    <property type="component" value="Unassembled WGS sequence"/>
</dbReference>
<protein>
    <submittedName>
        <fullName evidence="4">Leucine-rich repeat and guanylate kinase domain-containing protein</fullName>
    </submittedName>
</protein>
<keyword evidence="4" id="KW-0418">Kinase</keyword>
<dbReference type="Pfam" id="PF14580">
    <property type="entry name" value="LRR_9"/>
    <property type="match status" value="1"/>
</dbReference>
<dbReference type="EMBL" id="CCKQ01017343">
    <property type="protein sequence ID" value="CDW89216.1"/>
    <property type="molecule type" value="Genomic_DNA"/>
</dbReference>
<dbReference type="SMART" id="SM00365">
    <property type="entry name" value="LRR_SD22"/>
    <property type="match status" value="7"/>
</dbReference>
<evidence type="ECO:0000256" key="2">
    <source>
        <dbReference type="ARBA" id="ARBA00022737"/>
    </source>
</evidence>
<dbReference type="PANTHER" id="PTHR46652:SF8">
    <property type="entry name" value="LEUCINE RICH REPEAT CONTAINING 23"/>
    <property type="match status" value="1"/>
</dbReference>
<name>A0A078B4L6_STYLE</name>
<evidence type="ECO:0000256" key="3">
    <source>
        <dbReference type="SAM" id="MobiDB-lite"/>
    </source>
</evidence>
<dbReference type="PANTHER" id="PTHR46652">
    <property type="entry name" value="LEUCINE-RICH REPEAT AND IQ DOMAIN-CONTAINING PROTEIN 1-RELATED"/>
    <property type="match status" value="1"/>
</dbReference>
<dbReference type="OMA" id="DWQFNVR"/>
<sequence length="403" mass="46419">MMSKEPISNDIFKAGLSCLGKTFNNARHAYLTLNIQNNNLVSIVGIERYKYLQNVDVSNNKLIHLKDLSHLKHLIKLKASWNQLRKMFDFDPPANLEWVDYSGNAINKIENCDQNIYLKYLNLDSNNIQQIEGLNHNKCLRTLSLNGNSIDTIENLDGLFIEELFLQSNRIRKISGIENLTVLKTLDLSKNQISRMKGIQNTESLRFLYLSLNLIGKIGQLVYVENLPLLTELDLCFNPIQNRKYYRFQVLFHIPQLRQLDGVEALSEEKIKAENLHGLDLNDRELIFQSLLPEEKFVDRRIHVLQDIPMESESEPENIDFIEQRIDPKVGRSREFSSIGSQGRLKGMKNTNSAHSMGSRMSSARNKGQTPRSSVGQADKYVGEILHRVNFEDGKSVNYYLQY</sequence>
<keyword evidence="2" id="KW-0677">Repeat</keyword>
<feature type="region of interest" description="Disordered" evidence="3">
    <location>
        <begin position="342"/>
        <end position="376"/>
    </location>
</feature>
<dbReference type="PROSITE" id="PS51450">
    <property type="entry name" value="LRR"/>
    <property type="match status" value="5"/>
</dbReference>
<dbReference type="Gene3D" id="3.80.10.10">
    <property type="entry name" value="Ribonuclease Inhibitor"/>
    <property type="match status" value="2"/>
</dbReference>
<dbReference type="AlphaFoldDB" id="A0A078B4L6"/>
<feature type="compositionally biased region" description="Polar residues" evidence="3">
    <location>
        <begin position="349"/>
        <end position="376"/>
    </location>
</feature>
<keyword evidence="4" id="KW-0808">Transferase</keyword>
<dbReference type="OrthoDB" id="6334211at2759"/>
<dbReference type="GO" id="GO:0016301">
    <property type="term" value="F:kinase activity"/>
    <property type="evidence" value="ECO:0007669"/>
    <property type="project" value="UniProtKB-KW"/>
</dbReference>
<dbReference type="InterPro" id="IPR001611">
    <property type="entry name" value="Leu-rich_rpt"/>
</dbReference>
<organism evidence="4 5">
    <name type="scientific">Stylonychia lemnae</name>
    <name type="common">Ciliate</name>
    <dbReference type="NCBI Taxonomy" id="5949"/>
    <lineage>
        <taxon>Eukaryota</taxon>
        <taxon>Sar</taxon>
        <taxon>Alveolata</taxon>
        <taxon>Ciliophora</taxon>
        <taxon>Intramacronucleata</taxon>
        <taxon>Spirotrichea</taxon>
        <taxon>Stichotrichia</taxon>
        <taxon>Sporadotrichida</taxon>
        <taxon>Oxytrichidae</taxon>
        <taxon>Stylonychinae</taxon>
        <taxon>Stylonychia</taxon>
    </lineage>
</organism>
<dbReference type="InterPro" id="IPR032675">
    <property type="entry name" value="LRR_dom_sf"/>
</dbReference>
<evidence type="ECO:0000313" key="4">
    <source>
        <dbReference type="EMBL" id="CDW89216.1"/>
    </source>
</evidence>
<evidence type="ECO:0000313" key="5">
    <source>
        <dbReference type="Proteomes" id="UP000039865"/>
    </source>
</evidence>
<keyword evidence="1" id="KW-0433">Leucine-rich repeat</keyword>
<keyword evidence="5" id="KW-1185">Reference proteome</keyword>
<reference evidence="4 5" key="1">
    <citation type="submission" date="2014-06" db="EMBL/GenBank/DDBJ databases">
        <authorList>
            <person name="Swart Estienne"/>
        </authorList>
    </citation>
    <scope>NUCLEOTIDE SEQUENCE [LARGE SCALE GENOMIC DNA]</scope>
    <source>
        <strain evidence="4 5">130c</strain>
    </source>
</reference>
<dbReference type="InterPro" id="IPR050836">
    <property type="entry name" value="SDS22/Internalin_LRR"/>
</dbReference>
<evidence type="ECO:0000256" key="1">
    <source>
        <dbReference type="ARBA" id="ARBA00022614"/>
    </source>
</evidence>
<dbReference type="InParanoid" id="A0A078B4L6"/>
<dbReference type="SUPFAM" id="SSF52058">
    <property type="entry name" value="L domain-like"/>
    <property type="match status" value="1"/>
</dbReference>